<evidence type="ECO:0000313" key="2">
    <source>
        <dbReference type="EMBL" id="CUH99593.1"/>
    </source>
</evidence>
<accession>A0A0P1H8V9</accession>
<dbReference type="EMBL" id="CYSR01000021">
    <property type="protein sequence ID" value="CUH99593.1"/>
    <property type="molecule type" value="Genomic_DNA"/>
</dbReference>
<proteinExistence type="predicted"/>
<reference evidence="2 3" key="1">
    <citation type="submission" date="2015-09" db="EMBL/GenBank/DDBJ databases">
        <authorList>
            <consortium name="Swine Surveillance"/>
        </authorList>
    </citation>
    <scope>NUCLEOTIDE SEQUENCE [LARGE SCALE GENOMIC DNA]</scope>
    <source>
        <strain evidence="2 3">CECT 8399</strain>
    </source>
</reference>
<gene>
    <name evidence="2" type="ORF">PHA8399_01715</name>
</gene>
<protein>
    <submittedName>
        <fullName evidence="2">Uncharacterized protein</fullName>
    </submittedName>
</protein>
<sequence>MFQYTHPLSGAGFMHSADLDDMRAALLDEEEKEDDDGPDGGSPFIAGQRSQVTLTFGSQTRRA</sequence>
<feature type="compositionally biased region" description="Polar residues" evidence="1">
    <location>
        <begin position="48"/>
        <end position="63"/>
    </location>
</feature>
<dbReference type="STRING" id="1396826.PHA8399_01715"/>
<evidence type="ECO:0000256" key="1">
    <source>
        <dbReference type="SAM" id="MobiDB-lite"/>
    </source>
</evidence>
<name>A0A0P1H8V9_9RHOB</name>
<dbReference type="RefSeq" id="WP_058285732.1">
    <property type="nucleotide sequence ID" value="NZ_CYSR01000021.1"/>
</dbReference>
<dbReference type="Proteomes" id="UP000051326">
    <property type="component" value="Unassembled WGS sequence"/>
</dbReference>
<feature type="compositionally biased region" description="Acidic residues" evidence="1">
    <location>
        <begin position="27"/>
        <end position="38"/>
    </location>
</feature>
<evidence type="ECO:0000313" key="3">
    <source>
        <dbReference type="Proteomes" id="UP000051326"/>
    </source>
</evidence>
<dbReference type="AlphaFoldDB" id="A0A0P1H8V9"/>
<feature type="region of interest" description="Disordered" evidence="1">
    <location>
        <begin position="25"/>
        <end position="63"/>
    </location>
</feature>
<organism evidence="2 3">
    <name type="scientific">Leisingera aquaemixtae</name>
    <dbReference type="NCBI Taxonomy" id="1396826"/>
    <lineage>
        <taxon>Bacteria</taxon>
        <taxon>Pseudomonadati</taxon>
        <taxon>Pseudomonadota</taxon>
        <taxon>Alphaproteobacteria</taxon>
        <taxon>Rhodobacterales</taxon>
        <taxon>Roseobacteraceae</taxon>
        <taxon>Leisingera</taxon>
    </lineage>
</organism>